<dbReference type="AlphaFoldDB" id="A0A9P6T5X0"/>
<keyword evidence="2" id="KW-1185">Reference proteome</keyword>
<protein>
    <submittedName>
        <fullName evidence="1">Uncharacterized protein</fullName>
    </submittedName>
</protein>
<dbReference type="Proteomes" id="UP000886653">
    <property type="component" value="Unassembled WGS sequence"/>
</dbReference>
<organism evidence="1 2">
    <name type="scientific">Cronartium quercuum f. sp. fusiforme G11</name>
    <dbReference type="NCBI Taxonomy" id="708437"/>
    <lineage>
        <taxon>Eukaryota</taxon>
        <taxon>Fungi</taxon>
        <taxon>Dikarya</taxon>
        <taxon>Basidiomycota</taxon>
        <taxon>Pucciniomycotina</taxon>
        <taxon>Pucciniomycetes</taxon>
        <taxon>Pucciniales</taxon>
        <taxon>Coleosporiaceae</taxon>
        <taxon>Cronartium</taxon>
    </lineage>
</organism>
<reference evidence="1" key="1">
    <citation type="submission" date="2013-11" db="EMBL/GenBank/DDBJ databases">
        <title>Genome sequence of the fusiform rust pathogen reveals effectors for host alternation and coevolution with pine.</title>
        <authorList>
            <consortium name="DOE Joint Genome Institute"/>
            <person name="Smith K."/>
            <person name="Pendleton A."/>
            <person name="Kubisiak T."/>
            <person name="Anderson C."/>
            <person name="Salamov A."/>
            <person name="Aerts A."/>
            <person name="Riley R."/>
            <person name="Clum A."/>
            <person name="Lindquist E."/>
            <person name="Ence D."/>
            <person name="Campbell M."/>
            <person name="Kronenberg Z."/>
            <person name="Feau N."/>
            <person name="Dhillon B."/>
            <person name="Hamelin R."/>
            <person name="Burleigh J."/>
            <person name="Smith J."/>
            <person name="Yandell M."/>
            <person name="Nelson C."/>
            <person name="Grigoriev I."/>
            <person name="Davis J."/>
        </authorList>
    </citation>
    <scope>NUCLEOTIDE SEQUENCE</scope>
    <source>
        <strain evidence="1">G11</strain>
    </source>
</reference>
<proteinExistence type="predicted"/>
<evidence type="ECO:0000313" key="2">
    <source>
        <dbReference type="Proteomes" id="UP000886653"/>
    </source>
</evidence>
<accession>A0A9P6T5X0</accession>
<dbReference type="EMBL" id="MU167491">
    <property type="protein sequence ID" value="KAG0139990.1"/>
    <property type="molecule type" value="Genomic_DNA"/>
</dbReference>
<comment type="caution">
    <text evidence="1">The sequence shown here is derived from an EMBL/GenBank/DDBJ whole genome shotgun (WGS) entry which is preliminary data.</text>
</comment>
<sequence length="271" mass="31877">MFDKPDIMDWKTFSTKFQSLSDTEVSELKTVFGNNYLLETRKAMLLLRSRSGLQSLKFEENEMKAFMKRGGSVPVLSEIYDLLRLGQDNLKWNELEEDAVRKIWQQLLRLMLGGIQISSPRNFLQVTNYAWNISPTREYLLKYTDFGYHFGKLFGLFRDKFTDNVKTLREWSGSKTFQVPQDILEQDLTAAEIMTCQHVGLSWETLAEFKFYYSIPVSWFGRSRPQKVCLEKVAEKFKNSWKVLEDFFNFFGIKLIDESKQPKKKRPSATQ</sequence>
<name>A0A9P6T5X0_9BASI</name>
<gene>
    <name evidence="1" type="ORF">CROQUDRAFT_395477</name>
</gene>
<evidence type="ECO:0000313" key="1">
    <source>
        <dbReference type="EMBL" id="KAG0139990.1"/>
    </source>
</evidence>